<keyword evidence="2" id="KW-0614">Plasmid</keyword>
<geneLocation type="plasmid" evidence="2">
    <name>pUR2940</name>
</geneLocation>
<keyword evidence="1" id="KW-0472">Membrane</keyword>
<reference evidence="2" key="1">
    <citation type="journal article" date="2013" name="Antimicrob. Agents Chemother.">
        <title>Novel erm(T)-carrying multiresistance plasmids from porcine and human isolates of methicillin-resistant Staphylococcus aureus ST398 that also harbor cadmium and copper resistance determinants.</title>
        <authorList>
            <person name="Gomez-Sanz E"/>
            <person name="Kadlec K"/>
            <person name="Fessler AT"/>
            <person name="Zarazaga M"/>
            <person name="Torres C"/>
            <person name="Schwarz S."/>
        </authorList>
    </citation>
    <scope>NUCLEOTIDE SEQUENCE</scope>
    <source>
        <strain evidence="2">ST398</strain>
    </source>
</reference>
<evidence type="ECO:0000313" key="2">
    <source>
        <dbReference type="EMBL" id="QRW39183.1"/>
    </source>
</evidence>
<dbReference type="EMBL" id="MW367469">
    <property type="protein sequence ID" value="QRW39183.1"/>
    <property type="molecule type" value="Genomic_DNA"/>
</dbReference>
<keyword evidence="1" id="KW-0812">Transmembrane</keyword>
<feature type="transmembrane region" description="Helical" evidence="1">
    <location>
        <begin position="28"/>
        <end position="50"/>
    </location>
</feature>
<protein>
    <submittedName>
        <fullName evidence="2">Uncharacterized protein</fullName>
    </submittedName>
</protein>
<dbReference type="AlphaFoldDB" id="A0A894KHV4"/>
<reference evidence="2" key="2">
    <citation type="submission" date="2020-12" db="EMBL/GenBank/DDBJ databases">
        <title>Fitness cost evolution of natural plasmids of Staphylococcus aureus.</title>
        <authorList>
            <person name="Dorado-Morales P."/>
            <person name="Garcillan-Barcia M.P."/>
            <person name="Lasa I."/>
            <person name="Solano C."/>
        </authorList>
    </citation>
    <scope>NUCLEOTIDE SEQUENCE</scope>
    <source>
        <strain evidence="2">ST398</strain>
        <plasmid evidence="2">pUR2940</plasmid>
    </source>
</reference>
<keyword evidence="1" id="KW-1133">Transmembrane helix</keyword>
<name>A0A894KHV4_STAAU</name>
<evidence type="ECO:0000256" key="1">
    <source>
        <dbReference type="SAM" id="Phobius"/>
    </source>
</evidence>
<accession>A0A894KHV4</accession>
<organism evidence="2">
    <name type="scientific">Staphylococcus aureus</name>
    <dbReference type="NCBI Taxonomy" id="1280"/>
    <lineage>
        <taxon>Bacteria</taxon>
        <taxon>Bacillati</taxon>
        <taxon>Bacillota</taxon>
        <taxon>Bacilli</taxon>
        <taxon>Bacillales</taxon>
        <taxon>Staphylococcaceae</taxon>
        <taxon>Staphylococcus</taxon>
    </lineage>
</organism>
<sequence>MVIFCTLQNKKVKWYIPPRRIKLFKRNFVLSFVIAILVVAIVTGLIVNIII</sequence>
<proteinExistence type="predicted"/>